<dbReference type="Gene3D" id="3.40.50.1820">
    <property type="entry name" value="alpha/beta hydrolase"/>
    <property type="match status" value="1"/>
</dbReference>
<evidence type="ECO:0000313" key="7">
    <source>
        <dbReference type="Proteomes" id="UP001213681"/>
    </source>
</evidence>
<evidence type="ECO:0000259" key="5">
    <source>
        <dbReference type="Pfam" id="PF08386"/>
    </source>
</evidence>
<proteinExistence type="inferred from homology"/>
<dbReference type="GO" id="GO:0017000">
    <property type="term" value="P:antibiotic biosynthetic process"/>
    <property type="evidence" value="ECO:0007669"/>
    <property type="project" value="UniProtKB-ARBA"/>
</dbReference>
<keyword evidence="2" id="KW-0378">Hydrolase</keyword>
<reference evidence="6" key="1">
    <citation type="submission" date="2022-12" db="EMBL/GenBank/DDBJ databases">
        <authorList>
            <person name="Petersen C."/>
        </authorList>
    </citation>
    <scope>NUCLEOTIDE SEQUENCE</scope>
    <source>
        <strain evidence="6">IBT 16125</strain>
    </source>
</reference>
<feature type="domain" description="Peptidase S33 tripeptidyl aminopeptidase-like C-terminal" evidence="5">
    <location>
        <begin position="514"/>
        <end position="563"/>
    </location>
</feature>
<reference evidence="6" key="2">
    <citation type="journal article" date="2023" name="IMA Fungus">
        <title>Comparative genomic study of the Penicillium genus elucidates a diverse pangenome and 15 lateral gene transfer events.</title>
        <authorList>
            <person name="Petersen C."/>
            <person name="Sorensen T."/>
            <person name="Nielsen M.R."/>
            <person name="Sondergaard T.E."/>
            <person name="Sorensen J.L."/>
            <person name="Fitzpatrick D.A."/>
            <person name="Frisvad J.C."/>
            <person name="Nielsen K.L."/>
        </authorList>
    </citation>
    <scope>NUCLEOTIDE SEQUENCE</scope>
    <source>
        <strain evidence="6">IBT 16125</strain>
    </source>
</reference>
<feature type="domain" description="Peptidase S33 tripeptidyl aminopeptidase-like C-terminal" evidence="5">
    <location>
        <begin position="581"/>
        <end position="633"/>
    </location>
</feature>
<dbReference type="InterPro" id="IPR051601">
    <property type="entry name" value="Serine_prot/Carboxylest_S33"/>
</dbReference>
<comment type="similarity">
    <text evidence="1">Belongs to the peptidase S33 family.</text>
</comment>
<dbReference type="PANTHER" id="PTHR43248">
    <property type="entry name" value="2-SUCCINYL-6-HYDROXY-2,4-CYCLOHEXADIENE-1-CARBOXYLATE SYNTHASE"/>
    <property type="match status" value="1"/>
</dbReference>
<feature type="domain" description="AB hydrolase-1" evidence="4">
    <location>
        <begin position="156"/>
        <end position="329"/>
    </location>
</feature>
<name>A0AAD6BYD3_9EURO</name>
<keyword evidence="7" id="KW-1185">Reference proteome</keyword>
<evidence type="ECO:0000256" key="2">
    <source>
        <dbReference type="ARBA" id="ARBA00022801"/>
    </source>
</evidence>
<protein>
    <recommendedName>
        <fullName evidence="8">Proteinase</fullName>
    </recommendedName>
</protein>
<evidence type="ECO:0000259" key="4">
    <source>
        <dbReference type="Pfam" id="PF00561"/>
    </source>
</evidence>
<dbReference type="GO" id="GO:0072330">
    <property type="term" value="P:monocarboxylic acid biosynthetic process"/>
    <property type="evidence" value="ECO:0007669"/>
    <property type="project" value="UniProtKB-ARBA"/>
</dbReference>
<dbReference type="EMBL" id="JAPVEA010000008">
    <property type="protein sequence ID" value="KAJ5438006.1"/>
    <property type="molecule type" value="Genomic_DNA"/>
</dbReference>
<keyword evidence="3" id="KW-0812">Transmembrane</keyword>
<evidence type="ECO:0000256" key="1">
    <source>
        <dbReference type="ARBA" id="ARBA00010088"/>
    </source>
</evidence>
<feature type="transmembrane region" description="Helical" evidence="3">
    <location>
        <begin position="24"/>
        <end position="42"/>
    </location>
</feature>
<dbReference type="InterPro" id="IPR013595">
    <property type="entry name" value="Pept_S33_TAP-like_C"/>
</dbReference>
<keyword evidence="3" id="KW-1133">Transmembrane helix</keyword>
<dbReference type="InterPro" id="IPR029058">
    <property type="entry name" value="AB_hydrolase_fold"/>
</dbReference>
<dbReference type="Pfam" id="PF08386">
    <property type="entry name" value="Abhydrolase_4"/>
    <property type="match status" value="2"/>
</dbReference>
<dbReference type="AlphaFoldDB" id="A0AAD6BYD3"/>
<accession>A0AAD6BYD3</accession>
<evidence type="ECO:0008006" key="8">
    <source>
        <dbReference type="Google" id="ProtNLM"/>
    </source>
</evidence>
<dbReference type="RefSeq" id="XP_056761235.1">
    <property type="nucleotide sequence ID" value="XM_056912386.1"/>
</dbReference>
<dbReference type="PANTHER" id="PTHR43248:SF25">
    <property type="entry name" value="AB HYDROLASE-1 DOMAIN-CONTAINING PROTEIN-RELATED"/>
    <property type="match status" value="1"/>
</dbReference>
<dbReference type="SUPFAM" id="SSF53474">
    <property type="entry name" value="alpha/beta-Hydrolases"/>
    <property type="match status" value="1"/>
</dbReference>
<comment type="caution">
    <text evidence="6">The sequence shown here is derived from an EMBL/GenBank/DDBJ whole genome shotgun (WGS) entry which is preliminary data.</text>
</comment>
<dbReference type="GeneID" id="81602629"/>
<gene>
    <name evidence="6" type="ORF">N7458_009004</name>
</gene>
<dbReference type="InterPro" id="IPR000073">
    <property type="entry name" value="AB_hydrolase_1"/>
</dbReference>
<dbReference type="Proteomes" id="UP001213681">
    <property type="component" value="Unassembled WGS sequence"/>
</dbReference>
<evidence type="ECO:0000256" key="3">
    <source>
        <dbReference type="SAM" id="Phobius"/>
    </source>
</evidence>
<organism evidence="6 7">
    <name type="scientific">Penicillium daleae</name>
    <dbReference type="NCBI Taxonomy" id="63821"/>
    <lineage>
        <taxon>Eukaryota</taxon>
        <taxon>Fungi</taxon>
        <taxon>Dikarya</taxon>
        <taxon>Ascomycota</taxon>
        <taxon>Pezizomycotina</taxon>
        <taxon>Eurotiomycetes</taxon>
        <taxon>Eurotiomycetidae</taxon>
        <taxon>Eurotiales</taxon>
        <taxon>Aspergillaceae</taxon>
        <taxon>Penicillium</taxon>
    </lineage>
</organism>
<dbReference type="GO" id="GO:0016787">
    <property type="term" value="F:hydrolase activity"/>
    <property type="evidence" value="ECO:0007669"/>
    <property type="project" value="UniProtKB-KW"/>
</dbReference>
<dbReference type="Pfam" id="PF00561">
    <property type="entry name" value="Abhydrolase_1"/>
    <property type="match status" value="1"/>
</dbReference>
<keyword evidence="3" id="KW-0472">Membrane</keyword>
<sequence>MEECKLANSRPVLYRWRAPGERKGAPWVYLFVGALCILWWRLPAPRGKSLPVPTAITTPAASPFSWDDITPSKSLEYHDCGDGFQCTRLEVPMDYNRADTTRGRKFALAVVRIPAKVPVDDPRGPGGPGTLQAFLSGRNLQTIVDSENDPSTVPLNASDKYFDIIGFDPRGVGSTTPAITCFPDPISQRNWELQVEAEGMLGSGPDSLQKNWQRTQALNSGCSVYEMAADGVQGDEAIMEYVSTTLVARDMITLVERHGEWREKQGQLAQEAYDLQYGTDESRAILRSTQWHVGREPLLYWGRSYGTLLGTTFAALFPDRVSRVVLDGVVNMDRYYEGRGPNVVMDADAIFNRFGEYCHKAGPEGCPFYAEGGSDTINNAYWTIENQLRNTSLPVMASTTRGPEIVTWTDLKNILRVAVYQPLLAFHVLADHVNELAKGNAVTMADFKHRRHFGACPSTECRLAGPWSSQCASGQDNTLYASAAILCTDAEYMTDYTLAEFREIWAGLVGDSRAVGDYWAQVQLSCVGWKAKAKYKFTGPWGAVTAHPMLFVSNTLDPVTPLHRYLNFTSNDNSEYVLKPASAKHMSKQFPGSVLLEQDSEGHTTIAAPSLCVAKSIRNYFQTGVLPATGTLCEADLKPLVGSRGEVKGQDLNCADRKLMEALMAEVELGFLSPVQL</sequence>
<evidence type="ECO:0000313" key="6">
    <source>
        <dbReference type="EMBL" id="KAJ5438006.1"/>
    </source>
</evidence>